<accession>A0ABY9XB06</accession>
<dbReference type="SUPFAM" id="SSF52317">
    <property type="entry name" value="Class I glutamine amidotransferase-like"/>
    <property type="match status" value="1"/>
</dbReference>
<evidence type="ECO:0000313" key="5">
    <source>
        <dbReference type="Proteomes" id="UP001611383"/>
    </source>
</evidence>
<reference evidence="4 5" key="1">
    <citation type="submission" date="2019-08" db="EMBL/GenBank/DDBJ databases">
        <title>Archangium and Cystobacter genomes.</title>
        <authorList>
            <person name="Chen I.-C.K."/>
            <person name="Wielgoss S."/>
        </authorList>
    </citation>
    <scope>NUCLEOTIDE SEQUENCE [LARGE SCALE GENOMIC DNA]</scope>
    <source>
        <strain evidence="4 5">Cbm 6</strain>
    </source>
</reference>
<dbReference type="InterPro" id="IPR029062">
    <property type="entry name" value="Class_I_gatase-like"/>
</dbReference>
<dbReference type="InterPro" id="IPR002818">
    <property type="entry name" value="DJ-1/PfpI"/>
</dbReference>
<dbReference type="Pfam" id="PF12833">
    <property type="entry name" value="HTH_18"/>
    <property type="match status" value="1"/>
</dbReference>
<name>A0ABY9XB06_9BACT</name>
<evidence type="ECO:0000259" key="3">
    <source>
        <dbReference type="PROSITE" id="PS01124"/>
    </source>
</evidence>
<evidence type="ECO:0000313" key="4">
    <source>
        <dbReference type="EMBL" id="WNG52584.1"/>
    </source>
</evidence>
<dbReference type="InterPro" id="IPR009057">
    <property type="entry name" value="Homeodomain-like_sf"/>
</dbReference>
<dbReference type="EMBL" id="CP043494">
    <property type="protein sequence ID" value="WNG52584.1"/>
    <property type="molecule type" value="Genomic_DNA"/>
</dbReference>
<dbReference type="PANTHER" id="PTHR43130:SF3">
    <property type="entry name" value="HTH-TYPE TRANSCRIPTIONAL REGULATOR RV1931C"/>
    <property type="match status" value="1"/>
</dbReference>
<dbReference type="PANTHER" id="PTHR43130">
    <property type="entry name" value="ARAC-FAMILY TRANSCRIPTIONAL REGULATOR"/>
    <property type="match status" value="1"/>
</dbReference>
<dbReference type="InterPro" id="IPR052158">
    <property type="entry name" value="INH-QAR"/>
</dbReference>
<dbReference type="Gene3D" id="1.10.10.60">
    <property type="entry name" value="Homeodomain-like"/>
    <property type="match status" value="1"/>
</dbReference>
<sequence length="330" mass="36153">MRSGRKNGSVRQVRRVVVLAVPPVQELDVVGPVEVFAGLNHLLGGRDPGYEIELVTSTPERTVTGESGLSLLAGRSFNEVRGPIDTLLVAGGTGVVNVRDPLLLRWLCERASQVRRLGSICTGAFLLAEAGLLDGRRATTHWGWAREMARRYPRVSVDPNPIWIQDGRIYTSAGVTTGMDLALGMVEEDFGSAAALQVARGLVLFLRRPGGQAQFSVALSAQSSERKALHELQVWMAENPGEQMSVESLAARVAMSPRNFARVFLQELGKTPARYVQHLRVEAARRQLERTDKGVEEIASACGFGSAEVMRRAFLRGLGVTPARYREHFR</sequence>
<dbReference type="InterPro" id="IPR018060">
    <property type="entry name" value="HTH_AraC"/>
</dbReference>
<dbReference type="Pfam" id="PF01965">
    <property type="entry name" value="DJ-1_PfpI"/>
    <property type="match status" value="1"/>
</dbReference>
<dbReference type="Gene3D" id="3.40.50.880">
    <property type="match status" value="1"/>
</dbReference>
<gene>
    <name evidence="4" type="ORF">F0U60_25730</name>
</gene>
<dbReference type="SMART" id="SM00342">
    <property type="entry name" value="HTH_ARAC"/>
    <property type="match status" value="1"/>
</dbReference>
<proteinExistence type="predicted"/>
<keyword evidence="2" id="KW-0804">Transcription</keyword>
<organism evidence="4 5">
    <name type="scientific">Archangium minus</name>
    <dbReference type="NCBI Taxonomy" id="83450"/>
    <lineage>
        <taxon>Bacteria</taxon>
        <taxon>Pseudomonadati</taxon>
        <taxon>Myxococcota</taxon>
        <taxon>Myxococcia</taxon>
        <taxon>Myxococcales</taxon>
        <taxon>Cystobacterineae</taxon>
        <taxon>Archangiaceae</taxon>
        <taxon>Archangium</taxon>
    </lineage>
</organism>
<dbReference type="PROSITE" id="PS01124">
    <property type="entry name" value="HTH_ARAC_FAMILY_2"/>
    <property type="match status" value="1"/>
</dbReference>
<feature type="domain" description="HTH araC/xylS-type" evidence="3">
    <location>
        <begin position="230"/>
        <end position="328"/>
    </location>
</feature>
<dbReference type="SUPFAM" id="SSF46689">
    <property type="entry name" value="Homeodomain-like"/>
    <property type="match status" value="2"/>
</dbReference>
<dbReference type="Proteomes" id="UP001611383">
    <property type="component" value="Chromosome"/>
</dbReference>
<evidence type="ECO:0000256" key="2">
    <source>
        <dbReference type="ARBA" id="ARBA00023163"/>
    </source>
</evidence>
<keyword evidence="5" id="KW-1185">Reference proteome</keyword>
<protein>
    <submittedName>
        <fullName evidence="4">GlxA family transcriptional regulator</fullName>
    </submittedName>
</protein>
<dbReference type="CDD" id="cd03137">
    <property type="entry name" value="GATase1_AraC_1"/>
    <property type="match status" value="1"/>
</dbReference>
<evidence type="ECO:0000256" key="1">
    <source>
        <dbReference type="ARBA" id="ARBA00023015"/>
    </source>
</evidence>
<keyword evidence="1" id="KW-0805">Transcription regulation</keyword>